<feature type="transmembrane region" description="Helical" evidence="1">
    <location>
        <begin position="128"/>
        <end position="151"/>
    </location>
</feature>
<feature type="transmembrane region" description="Helical" evidence="1">
    <location>
        <begin position="158"/>
        <end position="179"/>
    </location>
</feature>
<gene>
    <name evidence="2" type="ORF">IMCC14465_16990</name>
</gene>
<dbReference type="Proteomes" id="UP000004836">
    <property type="component" value="Unassembled WGS sequence"/>
</dbReference>
<feature type="transmembrane region" description="Helical" evidence="1">
    <location>
        <begin position="94"/>
        <end position="116"/>
    </location>
</feature>
<keyword evidence="1" id="KW-1133">Transmembrane helix</keyword>
<feature type="transmembrane region" description="Helical" evidence="1">
    <location>
        <begin position="7"/>
        <end position="27"/>
    </location>
</feature>
<keyword evidence="1" id="KW-0472">Membrane</keyword>
<keyword evidence="1" id="KW-0812">Transmembrane</keyword>
<reference evidence="2 3" key="1">
    <citation type="journal article" date="2012" name="J. Bacteriol.">
        <title>Genome Sequence of Strain IMCC14465, Isolated from the East Sea, Belonging to the PS1 Clade of Alphaproteobacteria.</title>
        <authorList>
            <person name="Yang S.J."/>
            <person name="Kang I."/>
            <person name="Cho J.C."/>
        </authorList>
    </citation>
    <scope>NUCLEOTIDE SEQUENCE [LARGE SCALE GENOMIC DNA]</scope>
    <source>
        <strain evidence="2 3">IMCC14465</strain>
    </source>
</reference>
<keyword evidence="3" id="KW-1185">Reference proteome</keyword>
<comment type="caution">
    <text evidence="2">The sequence shown here is derived from an EMBL/GenBank/DDBJ whole genome shotgun (WGS) entry which is preliminary data.</text>
</comment>
<protein>
    <recommendedName>
        <fullName evidence="4">DUF998 domain-containing protein</fullName>
    </recommendedName>
</protein>
<evidence type="ECO:0000256" key="1">
    <source>
        <dbReference type="SAM" id="Phobius"/>
    </source>
</evidence>
<dbReference type="EMBL" id="ALYF01000008">
    <property type="protein sequence ID" value="EJW20574.1"/>
    <property type="molecule type" value="Genomic_DNA"/>
</dbReference>
<evidence type="ECO:0000313" key="2">
    <source>
        <dbReference type="EMBL" id="EJW20574.1"/>
    </source>
</evidence>
<evidence type="ECO:0008006" key="4">
    <source>
        <dbReference type="Google" id="ProtNLM"/>
    </source>
</evidence>
<proteinExistence type="predicted"/>
<dbReference type="STRING" id="1220535.IMCC14465_16990"/>
<feature type="transmembrane region" description="Helical" evidence="1">
    <location>
        <begin position="62"/>
        <end position="85"/>
    </location>
</feature>
<feature type="transmembrane region" description="Helical" evidence="1">
    <location>
        <begin position="199"/>
        <end position="219"/>
    </location>
</feature>
<dbReference type="AlphaFoldDB" id="J9DY50"/>
<sequence length="228" mass="25680">MNFWTVTILRIVPIFFLACVMIAIPLYPGGNMLDPTQSGYDLSRNFLSELGGYNAQSGETNFFSAFFFNMGVFAFSLVGVAFLFIPRLFAHHHIAFISASIGSSLMVVGCFLFAAVGLTPHDLYFDAHLFVVLTAFRLIVPATLFFIVAFSLVNIPRIYLVIGVVFLMSNILYVIYQWQFENPRAGESSLIEAVIFQKLIITLCMLNIFSFSYAFARLLGEKQNRVRE</sequence>
<evidence type="ECO:0000313" key="3">
    <source>
        <dbReference type="Proteomes" id="UP000004836"/>
    </source>
</evidence>
<organism evidence="2 3">
    <name type="scientific">alpha proteobacterium IMCC14465</name>
    <dbReference type="NCBI Taxonomy" id="1220535"/>
    <lineage>
        <taxon>Bacteria</taxon>
        <taxon>Pseudomonadati</taxon>
        <taxon>Pseudomonadota</taxon>
        <taxon>Alphaproteobacteria</taxon>
        <taxon>PS1 clade</taxon>
    </lineage>
</organism>
<name>J9DY50_9PROT</name>
<dbReference type="eggNOG" id="ENOG5033P8K">
    <property type="taxonomic scope" value="Bacteria"/>
</dbReference>
<accession>J9DY50</accession>